<dbReference type="AlphaFoldDB" id="U9TCA8"/>
<gene>
    <name evidence="2" type="ORF">GLOINDRAFT_35021</name>
</gene>
<proteinExistence type="predicted"/>
<evidence type="ECO:0000313" key="2">
    <source>
        <dbReference type="EMBL" id="ESA05819.1"/>
    </source>
</evidence>
<keyword evidence="1" id="KW-0175">Coiled coil</keyword>
<evidence type="ECO:0000256" key="1">
    <source>
        <dbReference type="SAM" id="Coils"/>
    </source>
</evidence>
<feature type="coiled-coil region" evidence="1">
    <location>
        <begin position="43"/>
        <end position="70"/>
    </location>
</feature>
<dbReference type="HOGENOM" id="CLU_2590982_0_0_1"/>
<reference evidence="2" key="1">
    <citation type="submission" date="2013-07" db="EMBL/GenBank/DDBJ databases">
        <title>The genome of an arbuscular mycorrhizal fungus provides insights into the evolution of the oldest plant symbiosis.</title>
        <authorList>
            <consortium name="DOE Joint Genome Institute"/>
            <person name="Tisserant E."/>
            <person name="Malbreil M."/>
            <person name="Kuo A."/>
            <person name="Kohler A."/>
            <person name="Symeonidi A."/>
            <person name="Balestrini R."/>
            <person name="Charron P."/>
            <person name="Duensing N."/>
            <person name="Frei-dit-Frey N."/>
            <person name="Gianinazzi-Pearson V."/>
            <person name="Gilbert B."/>
            <person name="Handa Y."/>
            <person name="Hijri M."/>
            <person name="Kaul R."/>
            <person name="Kawaguchi M."/>
            <person name="Krajinski F."/>
            <person name="Lammers P."/>
            <person name="Lapierre D."/>
            <person name="Masclaux F.G."/>
            <person name="Murat C."/>
            <person name="Morin E."/>
            <person name="Ndikumana S."/>
            <person name="Pagni M."/>
            <person name="Petitpierre D."/>
            <person name="Requena N."/>
            <person name="Rosikiewicz P."/>
            <person name="Riley R."/>
            <person name="Saito K."/>
            <person name="San Clemente H."/>
            <person name="Shapiro H."/>
            <person name="van Tuinen D."/>
            <person name="Becard G."/>
            <person name="Bonfante P."/>
            <person name="Paszkowski U."/>
            <person name="Shachar-Hill Y."/>
            <person name="Young J.P."/>
            <person name="Sanders I.R."/>
            <person name="Henrissat B."/>
            <person name="Rensing S.A."/>
            <person name="Grigoriev I.V."/>
            <person name="Corradi N."/>
            <person name="Roux C."/>
            <person name="Martin F."/>
        </authorList>
    </citation>
    <scope>NUCLEOTIDE SEQUENCE</scope>
    <source>
        <strain evidence="2">DAOM 197198</strain>
    </source>
</reference>
<dbReference type="EMBL" id="KI292492">
    <property type="protein sequence ID" value="ESA05819.1"/>
    <property type="molecule type" value="Genomic_DNA"/>
</dbReference>
<name>U9TCA8_RHIID</name>
<accession>U9TCA8</accession>
<organism evidence="2">
    <name type="scientific">Rhizophagus irregularis (strain DAOM 181602 / DAOM 197198 / MUCL 43194)</name>
    <name type="common">Arbuscular mycorrhizal fungus</name>
    <name type="synonym">Glomus intraradices</name>
    <dbReference type="NCBI Taxonomy" id="747089"/>
    <lineage>
        <taxon>Eukaryota</taxon>
        <taxon>Fungi</taxon>
        <taxon>Fungi incertae sedis</taxon>
        <taxon>Mucoromycota</taxon>
        <taxon>Glomeromycotina</taxon>
        <taxon>Glomeromycetes</taxon>
        <taxon>Glomerales</taxon>
        <taxon>Glomeraceae</taxon>
        <taxon>Rhizophagus</taxon>
    </lineage>
</organism>
<protein>
    <submittedName>
        <fullName evidence="2">Uncharacterized protein</fullName>
    </submittedName>
</protein>
<sequence length="80" mass="9097">MGRKKSSVRNKVIKETPNNKVLASNIKLGRILMKNLPFQIHYVIQSEKKVDKVQESLTKVNDELKDSKSTTESTNISLLL</sequence>